<feature type="compositionally biased region" description="Acidic residues" evidence="1">
    <location>
        <begin position="141"/>
        <end position="164"/>
    </location>
</feature>
<accession>A0ABD2CRY3</accession>
<name>A0ABD2CRY3_VESMC</name>
<reference evidence="2 3" key="1">
    <citation type="journal article" date="2024" name="Ann. Entomol. Soc. Am.">
        <title>Genomic analyses of the southern and eastern yellowjacket wasps (Hymenoptera: Vespidae) reveal evolutionary signatures of social life.</title>
        <authorList>
            <person name="Catto M.A."/>
            <person name="Caine P.B."/>
            <person name="Orr S.E."/>
            <person name="Hunt B.G."/>
            <person name="Goodisman M.A.D."/>
        </authorList>
    </citation>
    <scope>NUCLEOTIDE SEQUENCE [LARGE SCALE GENOMIC DNA]</scope>
    <source>
        <strain evidence="2">232</strain>
        <tissue evidence="2">Head and thorax</tissue>
    </source>
</reference>
<feature type="region of interest" description="Disordered" evidence="1">
    <location>
        <begin position="128"/>
        <end position="173"/>
    </location>
</feature>
<dbReference type="EMBL" id="JAYRBN010000034">
    <property type="protein sequence ID" value="KAL2747878.1"/>
    <property type="molecule type" value="Genomic_DNA"/>
</dbReference>
<evidence type="ECO:0000313" key="2">
    <source>
        <dbReference type="EMBL" id="KAL2747878.1"/>
    </source>
</evidence>
<keyword evidence="3" id="KW-1185">Reference proteome</keyword>
<organism evidence="2 3">
    <name type="scientific">Vespula maculifrons</name>
    <name type="common">Eastern yellow jacket</name>
    <name type="synonym">Wasp</name>
    <dbReference type="NCBI Taxonomy" id="7453"/>
    <lineage>
        <taxon>Eukaryota</taxon>
        <taxon>Metazoa</taxon>
        <taxon>Ecdysozoa</taxon>
        <taxon>Arthropoda</taxon>
        <taxon>Hexapoda</taxon>
        <taxon>Insecta</taxon>
        <taxon>Pterygota</taxon>
        <taxon>Neoptera</taxon>
        <taxon>Endopterygota</taxon>
        <taxon>Hymenoptera</taxon>
        <taxon>Apocrita</taxon>
        <taxon>Aculeata</taxon>
        <taxon>Vespoidea</taxon>
        <taxon>Vespidae</taxon>
        <taxon>Vespinae</taxon>
        <taxon>Vespula</taxon>
    </lineage>
</organism>
<protein>
    <submittedName>
        <fullName evidence="2">Uncharacterized protein</fullName>
    </submittedName>
</protein>
<evidence type="ECO:0000256" key="1">
    <source>
        <dbReference type="SAM" id="MobiDB-lite"/>
    </source>
</evidence>
<dbReference type="Proteomes" id="UP001607303">
    <property type="component" value="Unassembled WGS sequence"/>
</dbReference>
<sequence>MEKQEFSMRKPLWISSWTVVLRKISVSSTQSFMVTILQLEIVLPRNSLPMISRWIPMSCELFSSLQLFRKNLFIIHWTSNEVNSSGTFENKKQMRYLGVSEIRTEFKRYANIYDARIKSGVQVARRGRAARSQKVEKQKEDEEEEEEDEVEVEEEEEEEEEEEDRPCAGRHTRLEINVGSVAGEIGVKKKSSVKNSL</sequence>
<proteinExistence type="predicted"/>
<dbReference type="AlphaFoldDB" id="A0ABD2CRY3"/>
<evidence type="ECO:0000313" key="3">
    <source>
        <dbReference type="Proteomes" id="UP001607303"/>
    </source>
</evidence>
<comment type="caution">
    <text evidence="2">The sequence shown here is derived from an EMBL/GenBank/DDBJ whole genome shotgun (WGS) entry which is preliminary data.</text>
</comment>
<gene>
    <name evidence="2" type="ORF">V1477_003773</name>
</gene>